<dbReference type="GO" id="GO:0003755">
    <property type="term" value="F:peptidyl-prolyl cis-trans isomerase activity"/>
    <property type="evidence" value="ECO:0007669"/>
    <property type="project" value="UniProtKB-KW"/>
</dbReference>
<comment type="function">
    <text evidence="2">PPIases accelerate the folding of proteins. It catalyzes the cis-trans isomerization of proline imidic peptide bonds in oligopeptides.</text>
</comment>
<evidence type="ECO:0000256" key="4">
    <source>
        <dbReference type="ARBA" id="ARBA00023110"/>
    </source>
</evidence>
<evidence type="ECO:0000256" key="5">
    <source>
        <dbReference type="ARBA" id="ARBA00023235"/>
    </source>
</evidence>
<dbReference type="Proteomes" id="UP000298493">
    <property type="component" value="Unassembled WGS sequence"/>
</dbReference>
<dbReference type="EC" id="5.2.1.8" evidence="3 6"/>
<keyword evidence="7" id="KW-0732">Signal</keyword>
<feature type="signal peptide" evidence="7">
    <location>
        <begin position="1"/>
        <end position="26"/>
    </location>
</feature>
<dbReference type="PROSITE" id="PS50059">
    <property type="entry name" value="FKBP_PPIASE"/>
    <property type="match status" value="1"/>
</dbReference>
<dbReference type="SUPFAM" id="SSF54534">
    <property type="entry name" value="FKBP-like"/>
    <property type="match status" value="1"/>
</dbReference>
<evidence type="ECO:0000259" key="8">
    <source>
        <dbReference type="PROSITE" id="PS50059"/>
    </source>
</evidence>
<evidence type="ECO:0000256" key="6">
    <source>
        <dbReference type="PROSITE-ProRule" id="PRU00277"/>
    </source>
</evidence>
<keyword evidence="10" id="KW-1185">Reference proteome</keyword>
<evidence type="ECO:0000256" key="3">
    <source>
        <dbReference type="ARBA" id="ARBA00013194"/>
    </source>
</evidence>
<dbReference type="AlphaFoldDB" id="A0A4Z1P2X2"/>
<dbReference type="GO" id="GO:0005783">
    <property type="term" value="C:endoplasmic reticulum"/>
    <property type="evidence" value="ECO:0007669"/>
    <property type="project" value="TreeGrafter"/>
</dbReference>
<comment type="caution">
    <text evidence="9">The sequence shown here is derived from an EMBL/GenBank/DDBJ whole genome shotgun (WGS) entry which is preliminary data.</text>
</comment>
<keyword evidence="4 6" id="KW-0697">Rotamase</keyword>
<name>A0A4Z1P2X2_9PEZI</name>
<evidence type="ECO:0000256" key="1">
    <source>
        <dbReference type="ARBA" id="ARBA00000971"/>
    </source>
</evidence>
<organism evidence="9 10">
    <name type="scientific">Venturia nashicola</name>
    <dbReference type="NCBI Taxonomy" id="86259"/>
    <lineage>
        <taxon>Eukaryota</taxon>
        <taxon>Fungi</taxon>
        <taxon>Dikarya</taxon>
        <taxon>Ascomycota</taxon>
        <taxon>Pezizomycotina</taxon>
        <taxon>Dothideomycetes</taxon>
        <taxon>Pleosporomycetidae</taxon>
        <taxon>Venturiales</taxon>
        <taxon>Venturiaceae</taxon>
        <taxon>Venturia</taxon>
    </lineage>
</organism>
<keyword evidence="5 6" id="KW-0413">Isomerase</keyword>
<evidence type="ECO:0000256" key="7">
    <source>
        <dbReference type="SAM" id="SignalP"/>
    </source>
</evidence>
<evidence type="ECO:0000313" key="10">
    <source>
        <dbReference type="Proteomes" id="UP000298493"/>
    </source>
</evidence>
<protein>
    <recommendedName>
        <fullName evidence="3 6">peptidylprolyl isomerase</fullName>
        <ecNumber evidence="3 6">5.2.1.8</ecNumber>
    </recommendedName>
</protein>
<sequence length="165" mass="18142">MPFTSPSRPSVHVLVAFAALLAFANAGSGYECSTIVHKDPQVTWQSTKCNPGPVFTKVNDTIFVNYNGTFLNGTQFDSSYTPEKPWPLGDPFNFTLGAHEVIKGFDAGLYNMFPGEIRRLTIAPEFAYGPKGTRDGSIPPNSTLSKSRWLDFHAPVVFEFCSLRG</sequence>
<comment type="catalytic activity">
    <reaction evidence="1 6">
        <text>[protein]-peptidylproline (omega=180) = [protein]-peptidylproline (omega=0)</text>
        <dbReference type="Rhea" id="RHEA:16237"/>
        <dbReference type="Rhea" id="RHEA-COMP:10747"/>
        <dbReference type="Rhea" id="RHEA-COMP:10748"/>
        <dbReference type="ChEBI" id="CHEBI:83833"/>
        <dbReference type="ChEBI" id="CHEBI:83834"/>
        <dbReference type="EC" id="5.2.1.8"/>
    </reaction>
</comment>
<evidence type="ECO:0000313" key="9">
    <source>
        <dbReference type="EMBL" id="TID21733.1"/>
    </source>
</evidence>
<proteinExistence type="predicted"/>
<dbReference type="EMBL" id="SNSC02000009">
    <property type="protein sequence ID" value="TID21733.1"/>
    <property type="molecule type" value="Genomic_DNA"/>
</dbReference>
<feature type="domain" description="PPIase FKBP-type" evidence="8">
    <location>
        <begin position="59"/>
        <end position="144"/>
    </location>
</feature>
<dbReference type="InterPro" id="IPR046357">
    <property type="entry name" value="PPIase_dom_sf"/>
</dbReference>
<dbReference type="InterPro" id="IPR044609">
    <property type="entry name" value="FKBP2/11"/>
</dbReference>
<dbReference type="OrthoDB" id="1902587at2759"/>
<reference evidence="9 10" key="1">
    <citation type="submission" date="2019-04" db="EMBL/GenBank/DDBJ databases">
        <title>High contiguity whole genome sequence and gene annotation resource for two Venturia nashicola isolates.</title>
        <authorList>
            <person name="Prokchorchik M."/>
            <person name="Won K."/>
            <person name="Lee Y."/>
            <person name="Choi E.D."/>
            <person name="Segonzac C."/>
            <person name="Sohn K.H."/>
        </authorList>
    </citation>
    <scope>NUCLEOTIDE SEQUENCE [LARGE SCALE GENOMIC DNA]</scope>
    <source>
        <strain evidence="9 10">PRI2</strain>
    </source>
</reference>
<dbReference type="Pfam" id="PF00254">
    <property type="entry name" value="FKBP_C"/>
    <property type="match status" value="1"/>
</dbReference>
<evidence type="ECO:0000256" key="2">
    <source>
        <dbReference type="ARBA" id="ARBA00002388"/>
    </source>
</evidence>
<dbReference type="PANTHER" id="PTHR45779">
    <property type="entry name" value="PEPTIDYLPROLYL ISOMERASE"/>
    <property type="match status" value="1"/>
</dbReference>
<dbReference type="Gene3D" id="3.10.50.40">
    <property type="match status" value="1"/>
</dbReference>
<feature type="chain" id="PRO_5021461116" description="peptidylprolyl isomerase" evidence="7">
    <location>
        <begin position="27"/>
        <end position="165"/>
    </location>
</feature>
<dbReference type="STRING" id="86259.A0A4Z1P2X2"/>
<gene>
    <name evidence="9" type="ORF">E6O75_ATG05128</name>
</gene>
<accession>A0A4Z1P2X2</accession>
<dbReference type="PANTHER" id="PTHR45779:SF7">
    <property type="entry name" value="PEPTIDYLPROLYL ISOMERASE"/>
    <property type="match status" value="1"/>
</dbReference>
<dbReference type="InterPro" id="IPR001179">
    <property type="entry name" value="PPIase_FKBP_dom"/>
</dbReference>